<proteinExistence type="predicted"/>
<protein>
    <submittedName>
        <fullName evidence="1">Uncharacterized protein</fullName>
    </submittedName>
</protein>
<sequence>MLFALYTYNKDYCANFIYIPKGVIVPYAYSGQKEEYFIFVQKYERWNLIYFFFAAILDKTSPSSIGIGNTMVELLLPAIAANVCK</sequence>
<name>A0A1E5JRI8_9GAMM</name>
<evidence type="ECO:0000313" key="2">
    <source>
        <dbReference type="Proteomes" id="UP000095229"/>
    </source>
</evidence>
<comment type="caution">
    <text evidence="1">The sequence shown here is derived from an EMBL/GenBank/DDBJ whole genome shotgun (WGS) entry which is preliminary data.</text>
</comment>
<keyword evidence="2" id="KW-1185">Reference proteome</keyword>
<dbReference type="AlphaFoldDB" id="A0A1E5JRI8"/>
<dbReference type="EMBL" id="LSOG01000057">
    <property type="protein sequence ID" value="OEH47125.1"/>
    <property type="molecule type" value="Genomic_DNA"/>
</dbReference>
<gene>
    <name evidence="1" type="ORF">lpari_01900</name>
</gene>
<dbReference type="Proteomes" id="UP000095229">
    <property type="component" value="Unassembled WGS sequence"/>
</dbReference>
<reference evidence="1 2" key="1">
    <citation type="submission" date="2016-02" db="EMBL/GenBank/DDBJ databases">
        <title>Secondary metabolites in Legionella.</title>
        <authorList>
            <person name="Tobias N.J."/>
            <person name="Bode H.B."/>
        </authorList>
    </citation>
    <scope>NUCLEOTIDE SEQUENCE [LARGE SCALE GENOMIC DNA]</scope>
    <source>
        <strain evidence="1 2">DSM 19216</strain>
    </source>
</reference>
<organism evidence="1 2">
    <name type="scientific">Legionella parisiensis</name>
    <dbReference type="NCBI Taxonomy" id="45071"/>
    <lineage>
        <taxon>Bacteria</taxon>
        <taxon>Pseudomonadati</taxon>
        <taxon>Pseudomonadota</taxon>
        <taxon>Gammaproteobacteria</taxon>
        <taxon>Legionellales</taxon>
        <taxon>Legionellaceae</taxon>
        <taxon>Legionella</taxon>
    </lineage>
</organism>
<accession>A0A1E5JRI8</accession>
<evidence type="ECO:0000313" key="1">
    <source>
        <dbReference type="EMBL" id="OEH47125.1"/>
    </source>
</evidence>